<feature type="domain" description="Aminomethyltransferase C-terminal" evidence="4">
    <location>
        <begin position="710"/>
        <end position="788"/>
    </location>
</feature>
<dbReference type="InterPro" id="IPR028896">
    <property type="entry name" value="GcvT/YgfZ/DmdA"/>
</dbReference>
<dbReference type="InterPro" id="IPR006076">
    <property type="entry name" value="FAD-dep_OxRdtase"/>
</dbReference>
<dbReference type="Gene3D" id="3.50.50.60">
    <property type="entry name" value="FAD/NAD(P)-binding domain"/>
    <property type="match status" value="1"/>
</dbReference>
<evidence type="ECO:0000259" key="4">
    <source>
        <dbReference type="Pfam" id="PF08669"/>
    </source>
</evidence>
<reference evidence="6 7" key="1">
    <citation type="submission" date="2023-08" db="EMBL/GenBank/DDBJ databases">
        <title>Phytohabitans sansha sp. nov., isolated from marine sediment.</title>
        <authorList>
            <person name="Zhao Y."/>
            <person name="Yi K."/>
        </authorList>
    </citation>
    <scope>NUCLEOTIDE SEQUENCE [LARGE SCALE GENOMIC DNA]</scope>
    <source>
        <strain evidence="6 7">ZYX-F-186</strain>
    </source>
</reference>
<dbReference type="EMBL" id="JAVHUY010000021">
    <property type="protein sequence ID" value="MDQ7907307.1"/>
    <property type="molecule type" value="Genomic_DNA"/>
</dbReference>
<evidence type="ECO:0000259" key="2">
    <source>
        <dbReference type="Pfam" id="PF01266"/>
    </source>
</evidence>
<dbReference type="Pfam" id="PF01266">
    <property type="entry name" value="DAO"/>
    <property type="match status" value="1"/>
</dbReference>
<dbReference type="Gene3D" id="2.40.30.110">
    <property type="entry name" value="Aminomethyltransferase beta-barrel domains"/>
    <property type="match status" value="1"/>
</dbReference>
<dbReference type="Gene3D" id="3.30.1360.120">
    <property type="entry name" value="Probable tRNA modification gtpase trme, domain 1"/>
    <property type="match status" value="1"/>
</dbReference>
<evidence type="ECO:0000313" key="7">
    <source>
        <dbReference type="Proteomes" id="UP001230908"/>
    </source>
</evidence>
<keyword evidence="7" id="KW-1185">Reference proteome</keyword>
<name>A0ABU0ZLN1_9ACTN</name>
<dbReference type="InterPro" id="IPR036188">
    <property type="entry name" value="FAD/NAD-bd_sf"/>
</dbReference>
<evidence type="ECO:0000256" key="1">
    <source>
        <dbReference type="ARBA" id="ARBA00008609"/>
    </source>
</evidence>
<dbReference type="Gene3D" id="3.30.9.10">
    <property type="entry name" value="D-Amino Acid Oxidase, subunit A, domain 2"/>
    <property type="match status" value="1"/>
</dbReference>
<dbReference type="PANTHER" id="PTHR43757">
    <property type="entry name" value="AMINOMETHYLTRANSFERASE"/>
    <property type="match status" value="1"/>
</dbReference>
<proteinExistence type="inferred from homology"/>
<feature type="domain" description="FAD dependent oxidoreductase central" evidence="5">
    <location>
        <begin position="361"/>
        <end position="416"/>
    </location>
</feature>
<feature type="domain" description="FAD dependent oxidoreductase" evidence="2">
    <location>
        <begin position="2"/>
        <end position="358"/>
    </location>
</feature>
<evidence type="ECO:0000259" key="5">
    <source>
        <dbReference type="Pfam" id="PF16350"/>
    </source>
</evidence>
<dbReference type="SUPFAM" id="SSF103025">
    <property type="entry name" value="Folate-binding domain"/>
    <property type="match status" value="1"/>
</dbReference>
<dbReference type="Pfam" id="PF08669">
    <property type="entry name" value="GCV_T_C"/>
    <property type="match status" value="1"/>
</dbReference>
<dbReference type="SUPFAM" id="SSF101790">
    <property type="entry name" value="Aminomethyltransferase beta-barrel domain"/>
    <property type="match status" value="1"/>
</dbReference>
<dbReference type="PANTHER" id="PTHR43757:SF2">
    <property type="entry name" value="AMINOMETHYLTRANSFERASE, MITOCHONDRIAL"/>
    <property type="match status" value="1"/>
</dbReference>
<dbReference type="SUPFAM" id="SSF51905">
    <property type="entry name" value="FAD/NAD(P)-binding domain"/>
    <property type="match status" value="1"/>
</dbReference>
<gene>
    <name evidence="6" type="ORF">RB614_22585</name>
</gene>
<dbReference type="Pfam" id="PF16350">
    <property type="entry name" value="FAO_M"/>
    <property type="match status" value="1"/>
</dbReference>
<comment type="similarity">
    <text evidence="1">Belongs to the GcvT family.</text>
</comment>
<sequence>MVVVGGGVAGCSIAYHLARLGWTEVLVLEQHELTEGTTWHSAGFVGQLRSMISQTRMIMYSSSLYAELRERTGLDPGWRGVGGLRLATTPEREEELLRQVSAATTYGLEMELLSPAEAGSLLPLLDVSDVRAAGWLPGDGYLRPEPLAAALAAGARQLGVEFRTGVRVTGVEVERGRVRAVLTDQGRIATETVVDAAGAAAGHVGRLAGVAVPIVPIKHQYVVSSALDAPDVPGIPTVRDPDHIVYFRGEGDGLLVGGYIRTPEVCWPDGGEAPLATARTLFPPDLPKFEESWANARRRVPALRAAGIDRVVHGPEAFTPDGEFLLGETPVGGFWVAAGFCVHGLAAAGGVGKVLAEWIVDGQPEFDVSHMDIRRFGAHAASRSWATAKALDAYSRYYDVVYPYTEWSAGRPLRRSATWPRLEPLGAALGEKAGWERVNWFAPPPGFVPSAPRPAGWAGHVWSPAIEAECRATADAAGLFDQSSFAKLDVRGPVSFLQRMCAADVDRPVGTVVYTQLLNARAGIEADLTVTRLGETHFRVVTSTASGVRDLAWLRRHAPEGVGVEDVTGAYGCLCLWGPAARDILQPLVDEALDFRFMRARRLTVGPVPVLAQRVTFVGEHGWELYAPTEYTLTLWDLLLSTGGPSGLAPAGYRAIDALRLEKGYRVWGADITPETTPDEAGLSFAVRTETDFLGRDALLAARAAGGPARRLRCLVLDDPRTVCLGTEPVRVDGRPCGRVTSGGYGYRVGASIAYAYLPSTVEVGAKVEVGVFGSWQSAEVRAEPLYDPANARVRGV</sequence>
<evidence type="ECO:0000259" key="3">
    <source>
        <dbReference type="Pfam" id="PF01571"/>
    </source>
</evidence>
<dbReference type="SUPFAM" id="SSF54373">
    <property type="entry name" value="FAD-linked reductases, C-terminal domain"/>
    <property type="match status" value="1"/>
</dbReference>
<dbReference type="InterPro" id="IPR006222">
    <property type="entry name" value="GCVT_N"/>
</dbReference>
<evidence type="ECO:0000313" key="6">
    <source>
        <dbReference type="EMBL" id="MDQ7907307.1"/>
    </source>
</evidence>
<dbReference type="InterPro" id="IPR027266">
    <property type="entry name" value="TrmE/GcvT-like"/>
</dbReference>
<dbReference type="Gene3D" id="3.30.70.1400">
    <property type="entry name" value="Aminomethyltransferase beta-barrel domains"/>
    <property type="match status" value="1"/>
</dbReference>
<dbReference type="RefSeq" id="WP_308714582.1">
    <property type="nucleotide sequence ID" value="NZ_JAVHUY010000021.1"/>
</dbReference>
<protein>
    <submittedName>
        <fullName evidence="6">FAD-dependent oxidoreductase</fullName>
    </submittedName>
</protein>
<dbReference type="Proteomes" id="UP001230908">
    <property type="component" value="Unassembled WGS sequence"/>
</dbReference>
<dbReference type="Pfam" id="PF01571">
    <property type="entry name" value="GCV_T"/>
    <property type="match status" value="1"/>
</dbReference>
<dbReference type="InterPro" id="IPR032503">
    <property type="entry name" value="FAO_M"/>
</dbReference>
<feature type="domain" description="GCVT N-terminal" evidence="3">
    <location>
        <begin position="421"/>
        <end position="689"/>
    </location>
</feature>
<organism evidence="6 7">
    <name type="scientific">Phytohabitans maris</name>
    <dbReference type="NCBI Taxonomy" id="3071409"/>
    <lineage>
        <taxon>Bacteria</taxon>
        <taxon>Bacillati</taxon>
        <taxon>Actinomycetota</taxon>
        <taxon>Actinomycetes</taxon>
        <taxon>Micromonosporales</taxon>
        <taxon>Micromonosporaceae</taxon>
    </lineage>
</organism>
<accession>A0ABU0ZLN1</accession>
<comment type="caution">
    <text evidence="6">The sequence shown here is derived from an EMBL/GenBank/DDBJ whole genome shotgun (WGS) entry which is preliminary data.</text>
</comment>
<dbReference type="InterPro" id="IPR013977">
    <property type="entry name" value="GcvT_C"/>
</dbReference>
<dbReference type="InterPro" id="IPR029043">
    <property type="entry name" value="GcvT/YgfZ_C"/>
</dbReference>